<dbReference type="InterPro" id="IPR000687">
    <property type="entry name" value="RIO_kinase"/>
</dbReference>
<evidence type="ECO:0000256" key="12">
    <source>
        <dbReference type="ARBA" id="ARBA00022741"/>
    </source>
</evidence>
<evidence type="ECO:0000256" key="1">
    <source>
        <dbReference type="ARBA" id="ARBA00001946"/>
    </source>
</evidence>
<evidence type="ECO:0000256" key="2">
    <source>
        <dbReference type="ARBA" id="ARBA00004496"/>
    </source>
</evidence>
<evidence type="ECO:0000256" key="8">
    <source>
        <dbReference type="ARBA" id="ARBA00022553"/>
    </source>
</evidence>
<keyword evidence="17" id="KW-0051">Antiviral defense</keyword>
<name>A0A815R4K2_9BILA</name>
<organism evidence="25 26">
    <name type="scientific">Adineta steineri</name>
    <dbReference type="NCBI Taxonomy" id="433720"/>
    <lineage>
        <taxon>Eukaryota</taxon>
        <taxon>Metazoa</taxon>
        <taxon>Spiralia</taxon>
        <taxon>Gnathifera</taxon>
        <taxon>Rotifera</taxon>
        <taxon>Eurotatoria</taxon>
        <taxon>Bdelloidea</taxon>
        <taxon>Adinetida</taxon>
        <taxon>Adinetidae</taxon>
        <taxon>Adineta</taxon>
    </lineage>
</organism>
<feature type="compositionally biased region" description="Basic residues" evidence="23">
    <location>
        <begin position="631"/>
        <end position="642"/>
    </location>
</feature>
<evidence type="ECO:0000313" key="25">
    <source>
        <dbReference type="EMBL" id="CAF1472467.1"/>
    </source>
</evidence>
<keyword evidence="5" id="KW-0963">Cytoplasm</keyword>
<keyword evidence="12" id="KW-0547">Nucleotide-binding</keyword>
<dbReference type="InterPro" id="IPR018935">
    <property type="entry name" value="RIO_kinase_CS"/>
</dbReference>
<comment type="catalytic activity">
    <reaction evidence="18">
        <text>L-threonyl-[protein] + ATP = O-phospho-L-threonyl-[protein] + ADP + H(+)</text>
        <dbReference type="Rhea" id="RHEA:46608"/>
        <dbReference type="Rhea" id="RHEA-COMP:11060"/>
        <dbReference type="Rhea" id="RHEA-COMP:11605"/>
        <dbReference type="ChEBI" id="CHEBI:15378"/>
        <dbReference type="ChEBI" id="CHEBI:30013"/>
        <dbReference type="ChEBI" id="CHEBI:30616"/>
        <dbReference type="ChEBI" id="CHEBI:61977"/>
        <dbReference type="ChEBI" id="CHEBI:456216"/>
        <dbReference type="EC" id="2.7.11.1"/>
    </reaction>
</comment>
<dbReference type="InterPro" id="IPR011009">
    <property type="entry name" value="Kinase-like_dom_sf"/>
</dbReference>
<evidence type="ECO:0000256" key="15">
    <source>
        <dbReference type="ARBA" id="ARBA00022842"/>
    </source>
</evidence>
<evidence type="ECO:0000313" key="26">
    <source>
        <dbReference type="Proteomes" id="UP000663845"/>
    </source>
</evidence>
<proteinExistence type="inferred from homology"/>
<dbReference type="GO" id="GO:0045087">
    <property type="term" value="P:innate immune response"/>
    <property type="evidence" value="ECO:0007669"/>
    <property type="project" value="UniProtKB-KW"/>
</dbReference>
<comment type="caution">
    <text evidence="25">The sequence shown here is derived from an EMBL/GenBank/DDBJ whole genome shotgun (WGS) entry which is preliminary data.</text>
</comment>
<dbReference type="Proteomes" id="UP000663845">
    <property type="component" value="Unassembled WGS sequence"/>
</dbReference>
<evidence type="ECO:0000256" key="10">
    <source>
        <dbReference type="ARBA" id="ARBA00022679"/>
    </source>
</evidence>
<dbReference type="EMBL" id="CAJNOG010001807">
    <property type="protein sequence ID" value="CAF1472467.1"/>
    <property type="molecule type" value="Genomic_DNA"/>
</dbReference>
<feature type="compositionally biased region" description="Acidic residues" evidence="23">
    <location>
        <begin position="591"/>
        <end position="607"/>
    </location>
</feature>
<evidence type="ECO:0000256" key="23">
    <source>
        <dbReference type="SAM" id="MobiDB-lite"/>
    </source>
</evidence>
<evidence type="ECO:0000256" key="4">
    <source>
        <dbReference type="ARBA" id="ARBA00012513"/>
    </source>
</evidence>
<evidence type="ECO:0000256" key="18">
    <source>
        <dbReference type="ARBA" id="ARBA00047899"/>
    </source>
</evidence>
<dbReference type="FunFam" id="3.30.200.20:FF:000200">
    <property type="entry name" value="Serine/threonine-protein kinase RIO3"/>
    <property type="match status" value="1"/>
</dbReference>
<evidence type="ECO:0000256" key="16">
    <source>
        <dbReference type="ARBA" id="ARBA00022859"/>
    </source>
</evidence>
<dbReference type="AlphaFoldDB" id="A0A815R4K2"/>
<dbReference type="InterPro" id="IPR051272">
    <property type="entry name" value="RIO-type_Ser/Thr_kinase"/>
</dbReference>
<keyword evidence="6" id="KW-0690">Ribosome biogenesis</keyword>
<comment type="similarity">
    <text evidence="3">Belongs to the protein kinase superfamily. RIO-type Ser/Thr kinase family.</text>
</comment>
<dbReference type="PANTHER" id="PTHR45723">
    <property type="entry name" value="SERINE/THREONINE-PROTEIN KINASE RIO1"/>
    <property type="match status" value="1"/>
</dbReference>
<feature type="compositionally biased region" description="Basic and acidic residues" evidence="23">
    <location>
        <begin position="51"/>
        <end position="62"/>
    </location>
</feature>
<evidence type="ECO:0000256" key="19">
    <source>
        <dbReference type="ARBA" id="ARBA00048679"/>
    </source>
</evidence>
<reference evidence="25" key="1">
    <citation type="submission" date="2021-02" db="EMBL/GenBank/DDBJ databases">
        <authorList>
            <person name="Nowell W R."/>
        </authorList>
    </citation>
    <scope>NUCLEOTIDE SEQUENCE</scope>
</reference>
<comment type="subcellular location">
    <subcellularLocation>
        <location evidence="2">Cytoplasm</location>
    </subcellularLocation>
</comment>
<dbReference type="GO" id="GO:0005737">
    <property type="term" value="C:cytoplasm"/>
    <property type="evidence" value="ECO:0007669"/>
    <property type="project" value="UniProtKB-SubCell"/>
</dbReference>
<evidence type="ECO:0000256" key="5">
    <source>
        <dbReference type="ARBA" id="ARBA00022490"/>
    </source>
</evidence>
<dbReference type="GO" id="GO:0042254">
    <property type="term" value="P:ribosome biogenesis"/>
    <property type="evidence" value="ECO:0007669"/>
    <property type="project" value="UniProtKB-KW"/>
</dbReference>
<dbReference type="EC" id="2.7.11.1" evidence="4"/>
<comment type="cofactor">
    <cofactor evidence="1">
        <name>Mg(2+)</name>
        <dbReference type="ChEBI" id="CHEBI:18420"/>
    </cofactor>
</comment>
<keyword evidence="9" id="KW-0399">Innate immunity</keyword>
<dbReference type="GO" id="GO:0004674">
    <property type="term" value="F:protein serine/threonine kinase activity"/>
    <property type="evidence" value="ECO:0007669"/>
    <property type="project" value="UniProtKB-KW"/>
</dbReference>
<evidence type="ECO:0000259" key="24">
    <source>
        <dbReference type="SMART" id="SM00090"/>
    </source>
</evidence>
<evidence type="ECO:0000256" key="9">
    <source>
        <dbReference type="ARBA" id="ARBA00022588"/>
    </source>
</evidence>
<evidence type="ECO:0000256" key="17">
    <source>
        <dbReference type="ARBA" id="ARBA00023118"/>
    </source>
</evidence>
<dbReference type="SUPFAM" id="SSF56112">
    <property type="entry name" value="Protein kinase-like (PK-like)"/>
    <property type="match status" value="1"/>
</dbReference>
<feature type="region of interest" description="Disordered" evidence="23">
    <location>
        <begin position="587"/>
        <end position="642"/>
    </location>
</feature>
<accession>A0A815R4K2</accession>
<keyword evidence="8" id="KW-0597">Phosphoprotein</keyword>
<gene>
    <name evidence="25" type="ORF">JYZ213_LOCUS41890</name>
</gene>
<dbReference type="GO" id="GO:0051607">
    <property type="term" value="P:defense response to virus"/>
    <property type="evidence" value="ECO:0007669"/>
    <property type="project" value="UniProtKB-KW"/>
</dbReference>
<keyword evidence="10" id="KW-0808">Transferase</keyword>
<comment type="subunit">
    <text evidence="20">Interacts with CASP10. Interacts with IRF3; RIOK3 probably mediates the interaction of TBK1 with IRF3. Associated with 40S pre-ribosomal particles.</text>
</comment>
<feature type="region of interest" description="Disordered" evidence="23">
    <location>
        <begin position="51"/>
        <end position="90"/>
    </location>
</feature>
<keyword evidence="13" id="KW-0418">Kinase</keyword>
<dbReference type="GO" id="GO:0046872">
    <property type="term" value="F:metal ion binding"/>
    <property type="evidence" value="ECO:0007669"/>
    <property type="project" value="UniProtKB-KW"/>
</dbReference>
<evidence type="ECO:0000256" key="13">
    <source>
        <dbReference type="ARBA" id="ARBA00022777"/>
    </source>
</evidence>
<evidence type="ECO:0000256" key="22">
    <source>
        <dbReference type="ARBA" id="ARBA00076006"/>
    </source>
</evidence>
<evidence type="ECO:0000256" key="20">
    <source>
        <dbReference type="ARBA" id="ARBA00064322"/>
    </source>
</evidence>
<evidence type="ECO:0000256" key="3">
    <source>
        <dbReference type="ARBA" id="ARBA00009196"/>
    </source>
</evidence>
<keyword evidence="15" id="KW-0460">Magnesium</keyword>
<evidence type="ECO:0000256" key="11">
    <source>
        <dbReference type="ARBA" id="ARBA00022723"/>
    </source>
</evidence>
<dbReference type="SMART" id="SM00090">
    <property type="entry name" value="RIO"/>
    <property type="match status" value="1"/>
</dbReference>
<evidence type="ECO:0000256" key="21">
    <source>
        <dbReference type="ARBA" id="ARBA00068351"/>
    </source>
</evidence>
<keyword evidence="11" id="KW-0479">Metal-binding</keyword>
<dbReference type="InterPro" id="IPR017406">
    <property type="entry name" value="Ser/Thr_kinase_Rio3"/>
</dbReference>
<keyword evidence="16" id="KW-0391">Immunity</keyword>
<keyword evidence="14" id="KW-0067">ATP-binding</keyword>
<dbReference type="Gene3D" id="3.30.200.20">
    <property type="entry name" value="Phosphorylase Kinase, domain 1"/>
    <property type="match status" value="1"/>
</dbReference>
<protein>
    <recommendedName>
        <fullName evidence="21">Serine/threonine-protein kinase RIO3</fullName>
        <ecNumber evidence="4">2.7.11.1</ecNumber>
    </recommendedName>
    <alternativeName>
        <fullName evidence="22">RIO kinase 3</fullName>
    </alternativeName>
</protein>
<dbReference type="Pfam" id="PF01163">
    <property type="entry name" value="RIO1"/>
    <property type="match status" value="1"/>
</dbReference>
<dbReference type="InterPro" id="IPR018934">
    <property type="entry name" value="RIO_dom"/>
</dbReference>
<evidence type="ECO:0000256" key="6">
    <source>
        <dbReference type="ARBA" id="ARBA00022517"/>
    </source>
</evidence>
<dbReference type="GO" id="GO:0005524">
    <property type="term" value="F:ATP binding"/>
    <property type="evidence" value="ECO:0007669"/>
    <property type="project" value="UniProtKB-KW"/>
</dbReference>
<evidence type="ECO:0000256" key="14">
    <source>
        <dbReference type="ARBA" id="ARBA00022840"/>
    </source>
</evidence>
<keyword evidence="7" id="KW-0723">Serine/threonine-protein kinase</keyword>
<sequence length="642" mass="73144">MPIESGEGPSSTVVMTPLTTACPWKKTEPISASTSFRELMDSDLAAKLQKEEDEKFAHELSRSPKTPIQSEISVSSEHDDDDVHQIDPSSLELDEDNDYLLALMLQQEYTKEFNGMMKKYESTVNRNSKVKVSMKNFMLLPASNPTQTSDTIDDEDILEESKEAFSDCEQDQRMPTFNRRGTSGKGASLVTKHNAELCGKRNVARVMNTFPPEFETGNVLNNIKLSNRTSGKGASLVTKHNAELCGKRNVARVMNTFPPEFETGNVLNNIKLSNRVYNQLKLHSYAEEKRMNRLHDKVEKATASLAFDPKTRLILYKSLNSCILDELGSIIATGKESIVLYGKGGQTDLHKIPSEVAIKIFKTSLNEFHTRNQYLREDHRFKNRCKGLNPRKIVKLWAEKEMFNLQRLQRAGIPCPTPVLLKKHVLFLSFIGKDSVPAQRLRDAVLTPEELANAYKQCLNLLKQIYHECKLIHADFSEYNLLWLDNIVYVIDVAQSVEPHHPNAYTFLLRDCTNVSTYFSRRTLNDYVLSPEETFNHVTGLGFEKRGQEFLNEIQAYEKNVRLQSEAIKEKDNFSFEYFFNQTKELHADDSSSDEDDDNDDDDEDYTDLTSGDEYAATLSKSLPSKIMKSPLRKTKLSKHTP</sequence>
<dbReference type="Gene3D" id="1.10.510.10">
    <property type="entry name" value="Transferase(Phosphotransferase) domain 1"/>
    <property type="match status" value="1"/>
</dbReference>
<dbReference type="PIRSF" id="PIRSF038146">
    <property type="entry name" value="Ser/Thr_PK_RIO3"/>
    <property type="match status" value="1"/>
</dbReference>
<feature type="domain" description="RIO kinase" evidence="24">
    <location>
        <begin position="296"/>
        <end position="540"/>
    </location>
</feature>
<comment type="catalytic activity">
    <reaction evidence="19">
        <text>L-seryl-[protein] + ATP = O-phospho-L-seryl-[protein] + ADP + H(+)</text>
        <dbReference type="Rhea" id="RHEA:17989"/>
        <dbReference type="Rhea" id="RHEA-COMP:9863"/>
        <dbReference type="Rhea" id="RHEA-COMP:11604"/>
        <dbReference type="ChEBI" id="CHEBI:15378"/>
        <dbReference type="ChEBI" id="CHEBI:29999"/>
        <dbReference type="ChEBI" id="CHEBI:30616"/>
        <dbReference type="ChEBI" id="CHEBI:83421"/>
        <dbReference type="ChEBI" id="CHEBI:456216"/>
        <dbReference type="EC" id="2.7.11.1"/>
    </reaction>
</comment>
<dbReference type="PROSITE" id="PS01245">
    <property type="entry name" value="RIO1"/>
    <property type="match status" value="1"/>
</dbReference>
<evidence type="ECO:0000256" key="7">
    <source>
        <dbReference type="ARBA" id="ARBA00022527"/>
    </source>
</evidence>